<dbReference type="RefSeq" id="WP_147209966.1">
    <property type="nucleotide sequence ID" value="NZ_BJYM01000006.1"/>
</dbReference>
<feature type="compositionally biased region" description="Acidic residues" evidence="2">
    <location>
        <begin position="43"/>
        <end position="75"/>
    </location>
</feature>
<evidence type="ECO:0000256" key="2">
    <source>
        <dbReference type="SAM" id="MobiDB-lite"/>
    </source>
</evidence>
<dbReference type="Pfam" id="PF16729">
    <property type="entry name" value="DUF5067"/>
    <property type="match status" value="1"/>
</dbReference>
<dbReference type="InterPro" id="IPR031989">
    <property type="entry name" value="DUF5067"/>
</dbReference>
<feature type="domain" description="DUF5067" evidence="4">
    <location>
        <begin position="62"/>
        <end position="188"/>
    </location>
</feature>
<dbReference type="AlphaFoldDB" id="A0A511ZHL5"/>
<evidence type="ECO:0000259" key="4">
    <source>
        <dbReference type="Pfam" id="PF16729"/>
    </source>
</evidence>
<name>A0A511ZHL5_9BACI</name>
<evidence type="ECO:0000313" key="5">
    <source>
        <dbReference type="EMBL" id="GEN86936.1"/>
    </source>
</evidence>
<accession>A0A511ZHL5</accession>
<organism evidence="5 6">
    <name type="scientific">Oceanobacillus sojae</name>
    <dbReference type="NCBI Taxonomy" id="582851"/>
    <lineage>
        <taxon>Bacteria</taxon>
        <taxon>Bacillati</taxon>
        <taxon>Bacillota</taxon>
        <taxon>Bacilli</taxon>
        <taxon>Bacillales</taxon>
        <taxon>Bacillaceae</taxon>
        <taxon>Oceanobacillus</taxon>
    </lineage>
</organism>
<protein>
    <recommendedName>
        <fullName evidence="4">DUF5067 domain-containing protein</fullName>
    </recommendedName>
</protein>
<reference evidence="5 6" key="1">
    <citation type="submission" date="2019-07" db="EMBL/GenBank/DDBJ databases">
        <title>Whole genome shotgun sequence of Oceanobacillus sojae NBRC 105379.</title>
        <authorList>
            <person name="Hosoyama A."/>
            <person name="Uohara A."/>
            <person name="Ohji S."/>
            <person name="Ichikawa N."/>
        </authorList>
    </citation>
    <scope>NUCLEOTIDE SEQUENCE [LARGE SCALE GENOMIC DNA]</scope>
    <source>
        <strain evidence="5 6">NBRC 105379</strain>
    </source>
</reference>
<proteinExistence type="predicted"/>
<keyword evidence="6" id="KW-1185">Reference proteome</keyword>
<dbReference type="EMBL" id="BJYM01000006">
    <property type="protein sequence ID" value="GEN86936.1"/>
    <property type="molecule type" value="Genomic_DNA"/>
</dbReference>
<evidence type="ECO:0000256" key="1">
    <source>
        <dbReference type="ARBA" id="ARBA00022729"/>
    </source>
</evidence>
<dbReference type="Gene3D" id="2.60.40.1240">
    <property type="match status" value="1"/>
</dbReference>
<evidence type="ECO:0000313" key="6">
    <source>
        <dbReference type="Proteomes" id="UP000321558"/>
    </source>
</evidence>
<sequence>MKKLLFLLFASVLVLAGCGENEEGSETDNETASAEETNNNDNESTESEETDGEEAESEEVENEESNEEENDEFFEDNVLQTDKFKIEITETKVIPAGEKGNEYGENPVFAIWYNTTNLSDEDLDPSTAWMFTFTAIQDNDPNIENELSVGMLPDDAHLDTQMANIKKDGTVENSISYELTDTETPVTLVAIKDLIGDEIGRADYEIE</sequence>
<gene>
    <name evidence="5" type="ORF">OSO01_16750</name>
</gene>
<evidence type="ECO:0000256" key="3">
    <source>
        <dbReference type="SAM" id="SignalP"/>
    </source>
</evidence>
<dbReference type="OrthoDB" id="2190227at2"/>
<feature type="chain" id="PRO_5039524022" description="DUF5067 domain-containing protein" evidence="3">
    <location>
        <begin position="17"/>
        <end position="207"/>
    </location>
</feature>
<comment type="caution">
    <text evidence="5">The sequence shown here is derived from an EMBL/GenBank/DDBJ whole genome shotgun (WGS) entry which is preliminary data.</text>
</comment>
<feature type="signal peptide" evidence="3">
    <location>
        <begin position="1"/>
        <end position="16"/>
    </location>
</feature>
<dbReference type="PROSITE" id="PS51257">
    <property type="entry name" value="PROKAR_LIPOPROTEIN"/>
    <property type="match status" value="1"/>
</dbReference>
<feature type="compositionally biased region" description="Low complexity" evidence="2">
    <location>
        <begin position="30"/>
        <end position="42"/>
    </location>
</feature>
<feature type="region of interest" description="Disordered" evidence="2">
    <location>
        <begin position="21"/>
        <end position="79"/>
    </location>
</feature>
<dbReference type="InterPro" id="IPR029050">
    <property type="entry name" value="Immunoprotect_excell_Ig-like"/>
</dbReference>
<dbReference type="Proteomes" id="UP000321558">
    <property type="component" value="Unassembled WGS sequence"/>
</dbReference>
<keyword evidence="1 3" id="KW-0732">Signal</keyword>